<dbReference type="PANTHER" id="PTHR36110:SF2">
    <property type="entry name" value="RING-CLEAVING DIOXYGENASE MHQE-RELATED"/>
    <property type="match status" value="1"/>
</dbReference>
<sequence length="89" mass="9658">MTSILDRQYFHSIYFREPGGTLLELATEDIGFTADEPLLELGRSLKLPPWLEPNRAQIEAALPALNLPDENNPEVAGAIAAREGGAGRA</sequence>
<proteinExistence type="predicted"/>
<dbReference type="InterPro" id="IPR029068">
    <property type="entry name" value="Glyas_Bleomycin-R_OHBP_Dase"/>
</dbReference>
<dbReference type="PANTHER" id="PTHR36110">
    <property type="entry name" value="RING-CLEAVING DIOXYGENASE MHQE-RELATED"/>
    <property type="match status" value="1"/>
</dbReference>
<name>A0A238W9B6_9PSEU</name>
<dbReference type="Proteomes" id="UP000198348">
    <property type="component" value="Unassembled WGS sequence"/>
</dbReference>
<protein>
    <submittedName>
        <fullName evidence="1">Uncharacterized protein</fullName>
    </submittedName>
</protein>
<dbReference type="AlphaFoldDB" id="A0A238W9B6"/>
<reference evidence="1 2" key="1">
    <citation type="submission" date="2017-06" db="EMBL/GenBank/DDBJ databases">
        <authorList>
            <person name="Kim H.J."/>
            <person name="Triplett B.A."/>
        </authorList>
    </citation>
    <scope>NUCLEOTIDE SEQUENCE [LARGE SCALE GENOMIC DNA]</scope>
    <source>
        <strain evidence="1 2">DSM 45207</strain>
    </source>
</reference>
<evidence type="ECO:0000313" key="1">
    <source>
        <dbReference type="EMBL" id="SNR42269.1"/>
    </source>
</evidence>
<dbReference type="SUPFAM" id="SSF54593">
    <property type="entry name" value="Glyoxalase/Bleomycin resistance protein/Dihydroxybiphenyl dioxygenase"/>
    <property type="match status" value="1"/>
</dbReference>
<gene>
    <name evidence="1" type="ORF">SAMN06265360_105178</name>
</gene>
<dbReference type="EMBL" id="FZNW01000005">
    <property type="protein sequence ID" value="SNR42269.1"/>
    <property type="molecule type" value="Genomic_DNA"/>
</dbReference>
<organism evidence="1 2">
    <name type="scientific">Haloechinothrix alba</name>
    <dbReference type="NCBI Taxonomy" id="664784"/>
    <lineage>
        <taxon>Bacteria</taxon>
        <taxon>Bacillati</taxon>
        <taxon>Actinomycetota</taxon>
        <taxon>Actinomycetes</taxon>
        <taxon>Pseudonocardiales</taxon>
        <taxon>Pseudonocardiaceae</taxon>
        <taxon>Haloechinothrix</taxon>
    </lineage>
</organism>
<keyword evidence="2" id="KW-1185">Reference proteome</keyword>
<accession>A0A238W9B6</accession>
<evidence type="ECO:0000313" key="2">
    <source>
        <dbReference type="Proteomes" id="UP000198348"/>
    </source>
</evidence>
<dbReference type="InterPro" id="IPR052537">
    <property type="entry name" value="Extradiol_RC_dioxygenase"/>
</dbReference>
<dbReference type="Gene3D" id="3.10.180.10">
    <property type="entry name" value="2,3-Dihydroxybiphenyl 1,2-Dioxygenase, domain 1"/>
    <property type="match status" value="1"/>
</dbReference>